<comment type="caution">
    <text evidence="1">The sequence shown here is derived from an EMBL/GenBank/DDBJ whole genome shotgun (WGS) entry which is preliminary data.</text>
</comment>
<dbReference type="EMBL" id="AONI01000006">
    <property type="protein sequence ID" value="EPX81005.1"/>
    <property type="molecule type" value="Genomic_DNA"/>
</dbReference>
<proteinExistence type="predicted"/>
<sequence length="49" mass="5893">MSEAWFDPEFTIRVHSYNDASTNHLFEHFEEVHSYVEEVLNRLLEFSCS</sequence>
<gene>
    <name evidence="1" type="ORF">thalar_00450</name>
</gene>
<dbReference type="HOGENOM" id="CLU_3137364_0_0_5"/>
<protein>
    <submittedName>
        <fullName evidence="1">Uncharacterized protein</fullName>
    </submittedName>
</protein>
<evidence type="ECO:0000313" key="2">
    <source>
        <dbReference type="Proteomes" id="UP000015351"/>
    </source>
</evidence>
<accession>S9RSG2</accession>
<dbReference type="AlphaFoldDB" id="S9RSG2"/>
<name>S9RSG2_9RHOB</name>
<keyword evidence="2" id="KW-1185">Reference proteome</keyword>
<dbReference type="Proteomes" id="UP000015351">
    <property type="component" value="Unassembled WGS sequence"/>
</dbReference>
<organism evidence="1 2">
    <name type="scientific">Litoreibacter arenae DSM 19593</name>
    <dbReference type="NCBI Taxonomy" id="1123360"/>
    <lineage>
        <taxon>Bacteria</taxon>
        <taxon>Pseudomonadati</taxon>
        <taxon>Pseudomonadota</taxon>
        <taxon>Alphaproteobacteria</taxon>
        <taxon>Rhodobacterales</taxon>
        <taxon>Roseobacteraceae</taxon>
        <taxon>Litoreibacter</taxon>
    </lineage>
</organism>
<evidence type="ECO:0000313" key="1">
    <source>
        <dbReference type="EMBL" id="EPX81005.1"/>
    </source>
</evidence>
<reference evidence="2" key="1">
    <citation type="journal article" date="2013" name="Stand. Genomic Sci.">
        <title>Genome sequence of the Litoreibacter arenae type strain (DSM 19593(T)), a member of the Roseobacter clade isolated from sea sand.</title>
        <authorList>
            <person name="Riedel T."/>
            <person name="Fiebig A."/>
            <person name="Petersen J."/>
            <person name="Gronow S."/>
            <person name="Kyrpides N.C."/>
            <person name="Goker M."/>
            <person name="Klenk H.P."/>
        </authorList>
    </citation>
    <scope>NUCLEOTIDE SEQUENCE [LARGE SCALE GENOMIC DNA]</scope>
    <source>
        <strain evidence="2">DSM 19593</strain>
    </source>
</reference>